<evidence type="ECO:0000313" key="4">
    <source>
        <dbReference type="EMBL" id="PZO22942.1"/>
    </source>
</evidence>
<protein>
    <submittedName>
        <fullName evidence="4">CsbD family protein</fullName>
    </submittedName>
</protein>
<feature type="compositionally biased region" description="Basic and acidic residues" evidence="2">
    <location>
        <begin position="1"/>
        <end position="18"/>
    </location>
</feature>
<feature type="domain" description="CsbD-like" evidence="3">
    <location>
        <begin position="5"/>
        <end position="57"/>
    </location>
</feature>
<dbReference type="AlphaFoldDB" id="A0A2W4UR45"/>
<dbReference type="Proteomes" id="UP000249354">
    <property type="component" value="Unassembled WGS sequence"/>
</dbReference>
<proteinExistence type="inferred from homology"/>
<evidence type="ECO:0000256" key="1">
    <source>
        <dbReference type="ARBA" id="ARBA00009129"/>
    </source>
</evidence>
<gene>
    <name evidence="4" type="ORF">DCF25_01455</name>
</gene>
<evidence type="ECO:0000256" key="2">
    <source>
        <dbReference type="SAM" id="MobiDB-lite"/>
    </source>
</evidence>
<evidence type="ECO:0000313" key="5">
    <source>
        <dbReference type="Proteomes" id="UP000249354"/>
    </source>
</evidence>
<sequence length="60" mass="6314">MGLDDKVKNAAKDIEGKVQEAAGKATDNKEAETKGKAKQVEADARKAGESAKDNVKKAID</sequence>
<accession>A0A2W4UR45</accession>
<comment type="caution">
    <text evidence="4">The sequence shown here is derived from an EMBL/GenBank/DDBJ whole genome shotgun (WGS) entry which is preliminary data.</text>
</comment>
<dbReference type="InterPro" id="IPR036629">
    <property type="entry name" value="YjbJ_sf"/>
</dbReference>
<reference evidence="5" key="1">
    <citation type="submission" date="2018-04" db="EMBL/GenBank/DDBJ databases">
        <authorList>
            <person name="Cornet L."/>
        </authorList>
    </citation>
    <scope>NUCLEOTIDE SEQUENCE [LARGE SCALE GENOMIC DNA]</scope>
</reference>
<feature type="region of interest" description="Disordered" evidence="2">
    <location>
        <begin position="1"/>
        <end position="60"/>
    </location>
</feature>
<name>A0A2W4UR45_9CYAN</name>
<organism evidence="4 5">
    <name type="scientific">Leptolyngbya foveolarum</name>
    <dbReference type="NCBI Taxonomy" id="47253"/>
    <lineage>
        <taxon>Bacteria</taxon>
        <taxon>Bacillati</taxon>
        <taxon>Cyanobacteriota</taxon>
        <taxon>Cyanophyceae</taxon>
        <taxon>Leptolyngbyales</taxon>
        <taxon>Leptolyngbyaceae</taxon>
        <taxon>Leptolyngbya group</taxon>
        <taxon>Leptolyngbya</taxon>
    </lineage>
</organism>
<evidence type="ECO:0000259" key="3">
    <source>
        <dbReference type="Pfam" id="PF05532"/>
    </source>
</evidence>
<dbReference type="Gene3D" id="1.10.1470.10">
    <property type="entry name" value="YjbJ"/>
    <property type="match status" value="1"/>
</dbReference>
<reference evidence="4 5" key="2">
    <citation type="submission" date="2018-06" db="EMBL/GenBank/DDBJ databases">
        <title>Metagenomic assembly of (sub)arctic Cyanobacteria and their associated microbiome from non-axenic cultures.</title>
        <authorList>
            <person name="Baurain D."/>
        </authorList>
    </citation>
    <scope>NUCLEOTIDE SEQUENCE [LARGE SCALE GENOMIC DNA]</scope>
    <source>
        <strain evidence="4">ULC129bin1</strain>
    </source>
</reference>
<comment type="similarity">
    <text evidence="1">Belongs to the UPF0337 (CsbD) family.</text>
</comment>
<dbReference type="SUPFAM" id="SSF69047">
    <property type="entry name" value="Hypothetical protein YjbJ"/>
    <property type="match status" value="1"/>
</dbReference>
<dbReference type="InterPro" id="IPR008462">
    <property type="entry name" value="CsbD"/>
</dbReference>
<feature type="compositionally biased region" description="Basic and acidic residues" evidence="2">
    <location>
        <begin position="26"/>
        <end position="60"/>
    </location>
</feature>
<dbReference type="Pfam" id="PF05532">
    <property type="entry name" value="CsbD"/>
    <property type="match status" value="1"/>
</dbReference>
<dbReference type="EMBL" id="QBMC01000005">
    <property type="protein sequence ID" value="PZO22942.1"/>
    <property type="molecule type" value="Genomic_DNA"/>
</dbReference>